<dbReference type="InterPro" id="IPR012902">
    <property type="entry name" value="N_methyl_site"/>
</dbReference>
<dbReference type="AlphaFoldDB" id="A0A1W1CH05"/>
<evidence type="ECO:0008006" key="3">
    <source>
        <dbReference type="Google" id="ProtNLM"/>
    </source>
</evidence>
<name>A0A1W1CH05_9ZZZZ</name>
<gene>
    <name evidence="2" type="ORF">MNB_SM-4-662</name>
</gene>
<sequence>MKRYAFTMIELIFVIVIMGIIGKFGIEFLAQAYKTFIFSSINNKLQSDSGYAVEYISKRLENRIKESLIARKTIASLPAAPDTVPINFAAGNTYNVLEWVSADVEGFRGLSDALPNLPAWSGIIDLYNPASRATVLVSPGTDTGDIDTLIKALSYGDSDISDAALYSIGANSNVMESFGWSGILTQSGIMHPVTSTAISNQFQSSNEEDFTNADISEYYKLSWTANAVEYQDNGSGSGTLTFYWDYQPWNGDTLANAKHAVIMENVSTFQFRAIGSTIKIQVCTKSILVEEYSLCKEKTIL</sequence>
<accession>A0A1W1CH05</accession>
<proteinExistence type="predicted"/>
<dbReference type="EMBL" id="FPHF01000083">
    <property type="protein sequence ID" value="SFV65148.1"/>
    <property type="molecule type" value="Genomic_DNA"/>
</dbReference>
<evidence type="ECO:0000313" key="2">
    <source>
        <dbReference type="EMBL" id="SFV65148.1"/>
    </source>
</evidence>
<evidence type="ECO:0000256" key="1">
    <source>
        <dbReference type="SAM" id="Phobius"/>
    </source>
</evidence>
<dbReference type="NCBIfam" id="TIGR02532">
    <property type="entry name" value="IV_pilin_GFxxxE"/>
    <property type="match status" value="1"/>
</dbReference>
<feature type="transmembrane region" description="Helical" evidence="1">
    <location>
        <begin position="12"/>
        <end position="33"/>
    </location>
</feature>
<organism evidence="2">
    <name type="scientific">hydrothermal vent metagenome</name>
    <dbReference type="NCBI Taxonomy" id="652676"/>
    <lineage>
        <taxon>unclassified sequences</taxon>
        <taxon>metagenomes</taxon>
        <taxon>ecological metagenomes</taxon>
    </lineage>
</organism>
<keyword evidence="1" id="KW-0812">Transmembrane</keyword>
<keyword evidence="1" id="KW-0472">Membrane</keyword>
<reference evidence="2" key="1">
    <citation type="submission" date="2016-10" db="EMBL/GenBank/DDBJ databases">
        <authorList>
            <person name="de Groot N.N."/>
        </authorList>
    </citation>
    <scope>NUCLEOTIDE SEQUENCE</scope>
</reference>
<keyword evidence="1" id="KW-1133">Transmembrane helix</keyword>
<protein>
    <recommendedName>
        <fullName evidence="3">Protein containing prepilin-type N-cleavage/methylation domain protein</fullName>
    </recommendedName>
</protein>